<keyword evidence="2" id="KW-1185">Reference proteome</keyword>
<dbReference type="AlphaFoldDB" id="A0A402ABD2"/>
<sequence>MSKKESKLHLVGKVPEQVDDFDDEPAEYDAMEQLELLESLREDMEDLGVTTLAEIIERISELHSQLDKQ</sequence>
<proteinExistence type="predicted"/>
<organism evidence="1 2">
    <name type="scientific">Dictyobacter kobayashii</name>
    <dbReference type="NCBI Taxonomy" id="2014872"/>
    <lineage>
        <taxon>Bacteria</taxon>
        <taxon>Bacillati</taxon>
        <taxon>Chloroflexota</taxon>
        <taxon>Ktedonobacteria</taxon>
        <taxon>Ktedonobacterales</taxon>
        <taxon>Dictyobacteraceae</taxon>
        <taxon>Dictyobacter</taxon>
    </lineage>
</organism>
<dbReference type="Proteomes" id="UP000287188">
    <property type="component" value="Unassembled WGS sequence"/>
</dbReference>
<dbReference type="EMBL" id="BIFS01000001">
    <property type="protein sequence ID" value="GCE16351.1"/>
    <property type="molecule type" value="Genomic_DNA"/>
</dbReference>
<dbReference type="OrthoDB" id="166762at2"/>
<gene>
    <name evidence="1" type="ORF">KDK_01510</name>
</gene>
<name>A0A402ABD2_9CHLR</name>
<dbReference type="RefSeq" id="WP_126548261.1">
    <property type="nucleotide sequence ID" value="NZ_BIFS01000001.1"/>
</dbReference>
<comment type="caution">
    <text evidence="1">The sequence shown here is derived from an EMBL/GenBank/DDBJ whole genome shotgun (WGS) entry which is preliminary data.</text>
</comment>
<evidence type="ECO:0000313" key="2">
    <source>
        <dbReference type="Proteomes" id="UP000287188"/>
    </source>
</evidence>
<protein>
    <submittedName>
        <fullName evidence="1">Uncharacterized protein</fullName>
    </submittedName>
</protein>
<accession>A0A402ABD2</accession>
<evidence type="ECO:0000313" key="1">
    <source>
        <dbReference type="EMBL" id="GCE16351.1"/>
    </source>
</evidence>
<reference evidence="2" key="1">
    <citation type="submission" date="2018-12" db="EMBL/GenBank/DDBJ databases">
        <title>Tengunoibacter tsumagoiensis gen. nov., sp. nov., Dictyobacter kobayashii sp. nov., D. alpinus sp. nov., and D. joshuensis sp. nov. and description of Dictyobacteraceae fam. nov. within the order Ktedonobacterales isolated from Tengu-no-mugimeshi.</title>
        <authorList>
            <person name="Wang C.M."/>
            <person name="Zheng Y."/>
            <person name="Sakai Y."/>
            <person name="Toyoda A."/>
            <person name="Minakuchi Y."/>
            <person name="Abe K."/>
            <person name="Yokota A."/>
            <person name="Yabe S."/>
        </authorList>
    </citation>
    <scope>NUCLEOTIDE SEQUENCE [LARGE SCALE GENOMIC DNA]</scope>
    <source>
        <strain evidence="2">Uno11</strain>
    </source>
</reference>